<dbReference type="GO" id="GO:0016020">
    <property type="term" value="C:membrane"/>
    <property type="evidence" value="ECO:0007669"/>
    <property type="project" value="UniProtKB-SubCell"/>
</dbReference>
<dbReference type="PANTHER" id="PTHR10414:SF37">
    <property type="entry name" value="BB IN A BOXCAR, ISOFORM C"/>
    <property type="match status" value="1"/>
</dbReference>
<evidence type="ECO:0000313" key="5">
    <source>
        <dbReference type="Proteomes" id="UP000032304"/>
    </source>
</evidence>
<sequence>MVGVLLFQRGNRLRSSTPFHSKPLFRRHLQSMKFISLNWIHLHQDGFISLMGYFYFLYQTFDAVDWKQARRTNSSSPLGELFDHGCDALACAFETMAFGSTAMCGRDSFWFWVISAVPFY</sequence>
<reference evidence="4 5" key="1">
    <citation type="journal article" date="2012" name="Nature">
        <title>Repeated polyploidization of Gossypium genomes and the evolution of spinnable cotton fibres.</title>
        <authorList>
            <person name="Paterson A.H."/>
            <person name="Wendel J.F."/>
            <person name="Gundlach H."/>
            <person name="Guo H."/>
            <person name="Jenkins J."/>
            <person name="Jin D."/>
            <person name="Llewellyn D."/>
            <person name="Showmaker K.C."/>
            <person name="Shu S."/>
            <person name="Udall J."/>
            <person name="Yoo M.J."/>
            <person name="Byers R."/>
            <person name="Chen W."/>
            <person name="Doron-Faigenboim A."/>
            <person name="Duke M.V."/>
            <person name="Gong L."/>
            <person name="Grimwood J."/>
            <person name="Grover C."/>
            <person name="Grupp K."/>
            <person name="Hu G."/>
            <person name="Lee T.H."/>
            <person name="Li J."/>
            <person name="Lin L."/>
            <person name="Liu T."/>
            <person name="Marler B.S."/>
            <person name="Page J.T."/>
            <person name="Roberts A.W."/>
            <person name="Romanel E."/>
            <person name="Sanders W.S."/>
            <person name="Szadkowski E."/>
            <person name="Tan X."/>
            <person name="Tang H."/>
            <person name="Xu C."/>
            <person name="Wang J."/>
            <person name="Wang Z."/>
            <person name="Zhang D."/>
            <person name="Zhang L."/>
            <person name="Ashrafi H."/>
            <person name="Bedon F."/>
            <person name="Bowers J.E."/>
            <person name="Brubaker C.L."/>
            <person name="Chee P.W."/>
            <person name="Das S."/>
            <person name="Gingle A.R."/>
            <person name="Haigler C.H."/>
            <person name="Harker D."/>
            <person name="Hoffmann L.V."/>
            <person name="Hovav R."/>
            <person name="Jones D.C."/>
            <person name="Lemke C."/>
            <person name="Mansoor S."/>
            <person name="ur Rahman M."/>
            <person name="Rainville L.N."/>
            <person name="Rambani A."/>
            <person name="Reddy U.K."/>
            <person name="Rong J.K."/>
            <person name="Saranga Y."/>
            <person name="Scheffler B.E."/>
            <person name="Scheffler J.A."/>
            <person name="Stelly D.M."/>
            <person name="Triplett B.A."/>
            <person name="Van Deynze A."/>
            <person name="Vaslin M.F."/>
            <person name="Waghmare V.N."/>
            <person name="Walford S.A."/>
            <person name="Wright R.J."/>
            <person name="Zaki E.A."/>
            <person name="Zhang T."/>
            <person name="Dennis E.S."/>
            <person name="Mayer K.F."/>
            <person name="Peterson D.G."/>
            <person name="Rokhsar D.S."/>
            <person name="Wang X."/>
            <person name="Schmutz J."/>
        </authorList>
    </citation>
    <scope>NUCLEOTIDE SEQUENCE [LARGE SCALE GENOMIC DNA]</scope>
</reference>
<accession>A0A0D2SHN0</accession>
<organism evidence="4 5">
    <name type="scientific">Gossypium raimondii</name>
    <name type="common">Peruvian cotton</name>
    <name type="synonym">Gossypium klotzschianum subsp. raimondii</name>
    <dbReference type="NCBI Taxonomy" id="29730"/>
    <lineage>
        <taxon>Eukaryota</taxon>
        <taxon>Viridiplantae</taxon>
        <taxon>Streptophyta</taxon>
        <taxon>Embryophyta</taxon>
        <taxon>Tracheophyta</taxon>
        <taxon>Spermatophyta</taxon>
        <taxon>Magnoliopsida</taxon>
        <taxon>eudicotyledons</taxon>
        <taxon>Gunneridae</taxon>
        <taxon>Pentapetalae</taxon>
        <taxon>rosids</taxon>
        <taxon>malvids</taxon>
        <taxon>Malvales</taxon>
        <taxon>Malvaceae</taxon>
        <taxon>Malvoideae</taxon>
        <taxon>Gossypium</taxon>
    </lineage>
</organism>
<dbReference type="Gramene" id="KJB30670">
    <property type="protein sequence ID" value="KJB30670"/>
    <property type="gene ID" value="B456_005G154400"/>
</dbReference>
<dbReference type="Pfam" id="PF01066">
    <property type="entry name" value="CDP-OH_P_transf"/>
    <property type="match status" value="1"/>
</dbReference>
<dbReference type="Proteomes" id="UP000032304">
    <property type="component" value="Chromosome 5"/>
</dbReference>
<dbReference type="EMBL" id="CM001744">
    <property type="protein sequence ID" value="KJB30670.1"/>
    <property type="molecule type" value="Genomic_DNA"/>
</dbReference>
<dbReference type="Gene3D" id="1.20.120.1760">
    <property type="match status" value="1"/>
</dbReference>
<keyword evidence="5" id="KW-1185">Reference proteome</keyword>
<dbReference type="InterPro" id="IPR043130">
    <property type="entry name" value="CDP-OH_PTrfase_TM_dom"/>
</dbReference>
<dbReference type="InterPro" id="IPR000462">
    <property type="entry name" value="CDP-OH_P_trans"/>
</dbReference>
<comment type="similarity">
    <text evidence="2">Belongs to the CDP-alcohol phosphatidyltransferase class-I family.</text>
</comment>
<dbReference type="InterPro" id="IPR014472">
    <property type="entry name" value="CHOPT"/>
</dbReference>
<evidence type="ECO:0000256" key="3">
    <source>
        <dbReference type="ARBA" id="ARBA00023136"/>
    </source>
</evidence>
<name>A0A0D2SHN0_GOSRA</name>
<evidence type="ECO:0000256" key="1">
    <source>
        <dbReference type="ARBA" id="ARBA00004370"/>
    </source>
</evidence>
<evidence type="ECO:0000256" key="2">
    <source>
        <dbReference type="ARBA" id="ARBA00010441"/>
    </source>
</evidence>
<dbReference type="GO" id="GO:0016780">
    <property type="term" value="F:phosphotransferase activity, for other substituted phosphate groups"/>
    <property type="evidence" value="ECO:0007669"/>
    <property type="project" value="InterPro"/>
</dbReference>
<dbReference type="PANTHER" id="PTHR10414">
    <property type="entry name" value="ETHANOLAMINEPHOSPHOTRANSFERASE"/>
    <property type="match status" value="1"/>
</dbReference>
<evidence type="ECO:0000313" key="4">
    <source>
        <dbReference type="EMBL" id="KJB30670.1"/>
    </source>
</evidence>
<dbReference type="GO" id="GO:0008654">
    <property type="term" value="P:phospholipid biosynthetic process"/>
    <property type="evidence" value="ECO:0007669"/>
    <property type="project" value="InterPro"/>
</dbReference>
<keyword evidence="3" id="KW-0472">Membrane</keyword>
<proteinExistence type="inferred from homology"/>
<protein>
    <submittedName>
        <fullName evidence="4">Uncharacterized protein</fullName>
    </submittedName>
</protein>
<dbReference type="AlphaFoldDB" id="A0A0D2SHN0"/>
<gene>
    <name evidence="4" type="ORF">B456_005G154400</name>
</gene>
<comment type="subcellular location">
    <subcellularLocation>
        <location evidence="1">Membrane</location>
    </subcellularLocation>
</comment>